<proteinExistence type="predicted"/>
<protein>
    <submittedName>
        <fullName evidence="2">Unannotated protein</fullName>
    </submittedName>
</protein>
<dbReference type="EMBL" id="CAEZTO010000016">
    <property type="protein sequence ID" value="CAB4574433.1"/>
    <property type="molecule type" value="Genomic_DNA"/>
</dbReference>
<organism evidence="2">
    <name type="scientific">freshwater metagenome</name>
    <dbReference type="NCBI Taxonomy" id="449393"/>
    <lineage>
        <taxon>unclassified sequences</taxon>
        <taxon>metagenomes</taxon>
        <taxon>ecological metagenomes</taxon>
    </lineage>
</organism>
<dbReference type="EMBL" id="CAEZST010000007">
    <property type="protein sequence ID" value="CAB4545224.1"/>
    <property type="molecule type" value="Genomic_DNA"/>
</dbReference>
<dbReference type="AlphaFoldDB" id="A0A6J6EJ43"/>
<accession>A0A6J6EJ43</accession>
<dbReference type="InterPro" id="IPR045596">
    <property type="entry name" value="DUF6459"/>
</dbReference>
<evidence type="ECO:0000313" key="2">
    <source>
        <dbReference type="EMBL" id="CAB4574433.1"/>
    </source>
</evidence>
<reference evidence="2" key="1">
    <citation type="submission" date="2020-05" db="EMBL/GenBank/DDBJ databases">
        <authorList>
            <person name="Chiriac C."/>
            <person name="Salcher M."/>
            <person name="Ghai R."/>
            <person name="Kavagutti S V."/>
        </authorList>
    </citation>
    <scope>NUCLEOTIDE SEQUENCE</scope>
</reference>
<dbReference type="Pfam" id="PF20060">
    <property type="entry name" value="DUF6459"/>
    <property type="match status" value="1"/>
</dbReference>
<evidence type="ECO:0000313" key="1">
    <source>
        <dbReference type="EMBL" id="CAB4545224.1"/>
    </source>
</evidence>
<sequence>MTLTNQVATDQPDPAKFFAEICAAYVEVLAGLRRPEQLARWLSDGAYYDVCQRYRRGARQRQLTGTNHRPEIVLRTTKTFLTDKNAYQGVVILQISGAVKAVSVRAELIHERFRITELVLISS</sequence>
<gene>
    <name evidence="1" type="ORF">UFOPK1503_00567</name>
    <name evidence="2" type="ORF">UFOPK1693_00940</name>
</gene>
<name>A0A6J6EJ43_9ZZZZ</name>